<gene>
    <name evidence="2" type="ORF">RAM70_17360</name>
</gene>
<dbReference type="PANTHER" id="PTHR34009:SF2">
    <property type="entry name" value="PROTEIN STAR"/>
    <property type="match status" value="1"/>
</dbReference>
<dbReference type="Proteomes" id="UP001180650">
    <property type="component" value="Unassembled WGS sequence"/>
</dbReference>
<dbReference type="SUPFAM" id="SSF53335">
    <property type="entry name" value="S-adenosyl-L-methionine-dependent methyltransferases"/>
    <property type="match status" value="1"/>
</dbReference>
<proteinExistence type="predicted"/>
<dbReference type="RefSeq" id="WP_312674819.1">
    <property type="nucleotide sequence ID" value="NZ_JAVSJA010000001.1"/>
</dbReference>
<dbReference type="GO" id="GO:0008168">
    <property type="term" value="F:methyltransferase activity"/>
    <property type="evidence" value="ECO:0007669"/>
    <property type="project" value="UniProtKB-KW"/>
</dbReference>
<sequence>MNNLLTKLKKYFDFVIKPYKFFIYPKKDFNYHKLCFSQEGEDILLERIFENKTKGFYVDIGSHHPQRFSNTYNLYLKGWSGINIDPMPNSMQKFNQLRKRDTNLELGISSTKKTLNYYIFNETALNGFNKPLSLERDKLENYEIIDIKEIDTFPLSEILNKYLPENKHIDVMSIDVEGLDYQILESNDWDKYRPSIILVEEIEKVDLLSINSSRIASFLIDREYIPYSKLFHTLIFIEKAFKI</sequence>
<dbReference type="EMBL" id="JAVSJA010000001">
    <property type="protein sequence ID" value="MDT3676189.1"/>
    <property type="molecule type" value="Genomic_DNA"/>
</dbReference>
<organism evidence="2 3">
    <name type="scientific">Microcystis wesenbergii NRERC-220</name>
    <dbReference type="NCBI Taxonomy" id="3068991"/>
    <lineage>
        <taxon>Bacteria</taxon>
        <taxon>Bacillati</taxon>
        <taxon>Cyanobacteriota</taxon>
        <taxon>Cyanophyceae</taxon>
        <taxon>Oscillatoriophycideae</taxon>
        <taxon>Chroococcales</taxon>
        <taxon>Microcystaceae</taxon>
        <taxon>Microcystis</taxon>
    </lineage>
</organism>
<dbReference type="GO" id="GO:0032259">
    <property type="term" value="P:methylation"/>
    <property type="evidence" value="ECO:0007669"/>
    <property type="project" value="UniProtKB-KW"/>
</dbReference>
<dbReference type="InterPro" id="IPR006342">
    <property type="entry name" value="FkbM_mtfrase"/>
</dbReference>
<comment type="caution">
    <text evidence="2">The sequence shown here is derived from an EMBL/GenBank/DDBJ whole genome shotgun (WGS) entry which is preliminary data.</text>
</comment>
<dbReference type="Gene3D" id="3.40.50.150">
    <property type="entry name" value="Vaccinia Virus protein VP39"/>
    <property type="match status" value="1"/>
</dbReference>
<name>A0ABU3HPT2_9CHRO</name>
<reference evidence="2" key="1">
    <citation type="submission" date="2023-08" db="EMBL/GenBank/DDBJ databases">
        <authorList>
            <person name="Park H.-K."/>
            <person name="Kim I.-S."/>
        </authorList>
    </citation>
    <scope>NUCLEOTIDE SEQUENCE</scope>
    <source>
        <strain evidence="2">NRERC-220</strain>
    </source>
</reference>
<keyword evidence="3" id="KW-1185">Reference proteome</keyword>
<dbReference type="Pfam" id="PF05050">
    <property type="entry name" value="Methyltransf_21"/>
    <property type="match status" value="1"/>
</dbReference>
<accession>A0ABU3HPT2</accession>
<dbReference type="InterPro" id="IPR053202">
    <property type="entry name" value="EGF_Rcpt_Signaling_Reg"/>
</dbReference>
<evidence type="ECO:0000313" key="2">
    <source>
        <dbReference type="EMBL" id="MDT3676189.1"/>
    </source>
</evidence>
<dbReference type="PANTHER" id="PTHR34009">
    <property type="entry name" value="PROTEIN STAR"/>
    <property type="match status" value="1"/>
</dbReference>
<evidence type="ECO:0000259" key="1">
    <source>
        <dbReference type="Pfam" id="PF05050"/>
    </source>
</evidence>
<protein>
    <submittedName>
        <fullName evidence="2">FkbM family methyltransferase</fullName>
    </submittedName>
</protein>
<evidence type="ECO:0000313" key="3">
    <source>
        <dbReference type="Proteomes" id="UP001180650"/>
    </source>
</evidence>
<keyword evidence="2" id="KW-0808">Transferase</keyword>
<dbReference type="InterPro" id="IPR029063">
    <property type="entry name" value="SAM-dependent_MTases_sf"/>
</dbReference>
<feature type="domain" description="Methyltransferase FkbM" evidence="1">
    <location>
        <begin position="59"/>
        <end position="200"/>
    </location>
</feature>
<keyword evidence="2" id="KW-0489">Methyltransferase</keyword>